<evidence type="ECO:0000313" key="12">
    <source>
        <dbReference type="EMBL" id="OQS02401.1"/>
    </source>
</evidence>
<dbReference type="GO" id="GO:0004674">
    <property type="term" value="F:protein serine/threonine kinase activity"/>
    <property type="evidence" value="ECO:0007669"/>
    <property type="project" value="UniProtKB-KW"/>
</dbReference>
<keyword evidence="5 8" id="KW-0418">Kinase</keyword>
<dbReference type="PROSITE" id="PS00107">
    <property type="entry name" value="PROTEIN_KINASE_ATP"/>
    <property type="match status" value="1"/>
</dbReference>
<dbReference type="SUPFAM" id="SSF56112">
    <property type="entry name" value="Protein kinase-like (PK-like)"/>
    <property type="match status" value="1"/>
</dbReference>
<dbReference type="PROSITE" id="PS00108">
    <property type="entry name" value="PROTEIN_KINASE_ST"/>
    <property type="match status" value="1"/>
</dbReference>
<dbReference type="InterPro" id="IPR017441">
    <property type="entry name" value="Protein_kinase_ATP_BS"/>
</dbReference>
<dbReference type="Gene3D" id="1.10.510.10">
    <property type="entry name" value="Transferase(Phosphotransferase) domain 1"/>
    <property type="match status" value="1"/>
</dbReference>
<comment type="similarity">
    <text evidence="8">Belongs to the protein kinase superfamily. Ser/Thr protein kinase family. CDC5/Polo subfamily.</text>
</comment>
<protein>
    <recommendedName>
        <fullName evidence="8">Serine/threonine-protein kinase PLK</fullName>
        <ecNumber evidence="8">2.7.11.21</ecNumber>
    </recommendedName>
    <alternativeName>
        <fullName evidence="8">Polo-like kinase</fullName>
    </alternativeName>
</protein>
<keyword evidence="1 8" id="KW-0723">Serine/threonine-protein kinase</keyword>
<dbReference type="InterPro" id="IPR000959">
    <property type="entry name" value="POLO_box_dom"/>
</dbReference>
<dbReference type="Pfam" id="PF00659">
    <property type="entry name" value="POLO_box"/>
    <property type="match status" value="2"/>
</dbReference>
<feature type="compositionally biased region" description="Polar residues" evidence="9">
    <location>
        <begin position="307"/>
        <end position="318"/>
    </location>
</feature>
<evidence type="ECO:0000256" key="3">
    <source>
        <dbReference type="ARBA" id="ARBA00022737"/>
    </source>
</evidence>
<dbReference type="PROSITE" id="PS50011">
    <property type="entry name" value="PROTEIN_KINASE_DOM"/>
    <property type="match status" value="1"/>
</dbReference>
<feature type="domain" description="POLO box" evidence="11">
    <location>
        <begin position="412"/>
        <end position="496"/>
    </location>
</feature>
<dbReference type="InterPro" id="IPR000719">
    <property type="entry name" value="Prot_kinase_dom"/>
</dbReference>
<dbReference type="GO" id="GO:0005524">
    <property type="term" value="F:ATP binding"/>
    <property type="evidence" value="ECO:0007669"/>
    <property type="project" value="UniProtKB-UniRule"/>
</dbReference>
<dbReference type="CDD" id="cd13117">
    <property type="entry name" value="POLO_box_2"/>
    <property type="match status" value="1"/>
</dbReference>
<dbReference type="InterPro" id="IPR036947">
    <property type="entry name" value="POLO_box_dom_sf"/>
</dbReference>
<comment type="caution">
    <text evidence="12">The sequence shown here is derived from an EMBL/GenBank/DDBJ whole genome shotgun (WGS) entry which is preliminary data.</text>
</comment>
<keyword evidence="3" id="KW-0677">Repeat</keyword>
<dbReference type="FunFam" id="1.10.510.10:FF:000571">
    <property type="entry name" value="Maternal embryonic leucine zipper kinase"/>
    <property type="match status" value="1"/>
</dbReference>
<dbReference type="CDD" id="cd14099">
    <property type="entry name" value="STKc_PLK"/>
    <property type="match status" value="1"/>
</dbReference>
<proteinExistence type="inferred from homology"/>
<keyword evidence="2 8" id="KW-0808">Transferase</keyword>
<feature type="region of interest" description="Disordered" evidence="9">
    <location>
        <begin position="291"/>
        <end position="318"/>
    </location>
</feature>
<evidence type="ECO:0000256" key="7">
    <source>
        <dbReference type="PROSITE-ProRule" id="PRU10141"/>
    </source>
</evidence>
<feature type="compositionally biased region" description="Polar residues" evidence="9">
    <location>
        <begin position="346"/>
        <end position="357"/>
    </location>
</feature>
<dbReference type="CDD" id="cd13118">
    <property type="entry name" value="POLO_box_1"/>
    <property type="match status" value="1"/>
</dbReference>
<reference evidence="12 13" key="1">
    <citation type="journal article" date="2014" name="Genome Biol. Evol.">
        <title>The secreted proteins of Achlya hypogyna and Thraustotheca clavata identify the ancestral oomycete secretome and reveal gene acquisitions by horizontal gene transfer.</title>
        <authorList>
            <person name="Misner I."/>
            <person name="Blouin N."/>
            <person name="Leonard G."/>
            <person name="Richards T.A."/>
            <person name="Lane C.E."/>
        </authorList>
    </citation>
    <scope>NUCLEOTIDE SEQUENCE [LARGE SCALE GENOMIC DNA]</scope>
    <source>
        <strain evidence="12 13">ATCC 34112</strain>
    </source>
</reference>
<dbReference type="GO" id="GO:0005634">
    <property type="term" value="C:nucleus"/>
    <property type="evidence" value="ECO:0007669"/>
    <property type="project" value="TreeGrafter"/>
</dbReference>
<accession>A0A1V9ZWQ9</accession>
<feature type="domain" description="Protein kinase" evidence="10">
    <location>
        <begin position="24"/>
        <end position="281"/>
    </location>
</feature>
<evidence type="ECO:0000256" key="2">
    <source>
        <dbReference type="ARBA" id="ARBA00022679"/>
    </source>
</evidence>
<evidence type="ECO:0000256" key="5">
    <source>
        <dbReference type="ARBA" id="ARBA00022777"/>
    </source>
</evidence>
<feature type="region of interest" description="Disordered" evidence="9">
    <location>
        <begin position="334"/>
        <end position="361"/>
    </location>
</feature>
<dbReference type="SUPFAM" id="SSF82615">
    <property type="entry name" value="Polo-box domain"/>
    <property type="match status" value="2"/>
</dbReference>
<dbReference type="OrthoDB" id="408964at2759"/>
<organism evidence="12 13">
    <name type="scientific">Thraustotheca clavata</name>
    <dbReference type="NCBI Taxonomy" id="74557"/>
    <lineage>
        <taxon>Eukaryota</taxon>
        <taxon>Sar</taxon>
        <taxon>Stramenopiles</taxon>
        <taxon>Oomycota</taxon>
        <taxon>Saprolegniomycetes</taxon>
        <taxon>Saprolegniales</taxon>
        <taxon>Achlyaceae</taxon>
        <taxon>Thraustotheca</taxon>
    </lineage>
</organism>
<evidence type="ECO:0000256" key="8">
    <source>
        <dbReference type="RuleBase" id="RU361162"/>
    </source>
</evidence>
<dbReference type="EMBL" id="JNBS01001135">
    <property type="protein sequence ID" value="OQS02401.1"/>
    <property type="molecule type" value="Genomic_DNA"/>
</dbReference>
<gene>
    <name evidence="12" type="ORF">THRCLA_05228</name>
</gene>
<dbReference type="AlphaFoldDB" id="A0A1V9ZWQ9"/>
<keyword evidence="13" id="KW-1185">Reference proteome</keyword>
<dbReference type="PANTHER" id="PTHR24345:SF0">
    <property type="entry name" value="CELL CYCLE SERINE_THREONINE-PROTEIN KINASE CDC5_MSD2"/>
    <property type="match status" value="1"/>
</dbReference>
<dbReference type="InterPro" id="IPR008271">
    <property type="entry name" value="Ser/Thr_kinase_AS"/>
</dbReference>
<dbReference type="Proteomes" id="UP000243217">
    <property type="component" value="Unassembled WGS sequence"/>
</dbReference>
<dbReference type="PANTHER" id="PTHR24345">
    <property type="entry name" value="SERINE/THREONINE-PROTEIN KINASE PLK"/>
    <property type="match status" value="1"/>
</dbReference>
<comment type="catalytic activity">
    <reaction evidence="8">
        <text>L-threonyl-[protein] + ATP = O-phospho-L-threonyl-[protein] + ADP + H(+)</text>
        <dbReference type="Rhea" id="RHEA:46608"/>
        <dbReference type="Rhea" id="RHEA-COMP:11060"/>
        <dbReference type="Rhea" id="RHEA-COMP:11605"/>
        <dbReference type="ChEBI" id="CHEBI:15378"/>
        <dbReference type="ChEBI" id="CHEBI:30013"/>
        <dbReference type="ChEBI" id="CHEBI:30616"/>
        <dbReference type="ChEBI" id="CHEBI:61977"/>
        <dbReference type="ChEBI" id="CHEBI:456216"/>
        <dbReference type="EC" id="2.7.11.21"/>
    </reaction>
</comment>
<dbReference type="FunFam" id="3.30.200.20:FF:000091">
    <property type="entry name" value="Serine/threonine-protein kinase PLK"/>
    <property type="match status" value="1"/>
</dbReference>
<evidence type="ECO:0000256" key="6">
    <source>
        <dbReference type="ARBA" id="ARBA00022840"/>
    </source>
</evidence>
<dbReference type="PROSITE" id="PS50078">
    <property type="entry name" value="POLO_BOX"/>
    <property type="match status" value="2"/>
</dbReference>
<keyword evidence="6 7" id="KW-0067">ATP-binding</keyword>
<evidence type="ECO:0000259" key="11">
    <source>
        <dbReference type="PROSITE" id="PS50078"/>
    </source>
</evidence>
<name>A0A1V9ZWQ9_9STRA</name>
<evidence type="ECO:0000256" key="1">
    <source>
        <dbReference type="ARBA" id="ARBA00022527"/>
    </source>
</evidence>
<keyword evidence="4 7" id="KW-0547">Nucleotide-binding</keyword>
<dbReference type="Pfam" id="PF00069">
    <property type="entry name" value="Pkinase"/>
    <property type="match status" value="1"/>
</dbReference>
<sequence length="615" mass="70715">MAEAPPMVRELYKDENGREAERTYAPGDFLGKGGFARCYSLTCVETGETVAAKIIAKTSLAKPKARLKFMSELKIHQSLRHPRIVQFYHYFEDASNHYMLLELCSNHTLSTLLKRRKRLAEHEVRYYVKQLLEGVQYLHSKCIIHRDLKLGNLLLTDNMQLKIGDFGLASHLDSRAEKRKTMCGTPNYIAPEILNGAKNDGHSFEVDIWSTGVVMYTLLVGKPPFETSDVKDTYKRIRSNTYNFPDTVSISQEARSLIRAMLDNDPRHRPTITQILSHSFFEADAVPRLLPSSSLHMTPPRPHVPQQPYTNNLQQRSPQVQYQEKLEKVAAIGTDRPQRAPLRQLPVQQVNQSTTPSDPRPDVIERVVETFSNIFYLTEDHSNDENVIAATKHQILQTRLAVTPPPRASTLWVTHYVDYSTKYGLGYVLSNNSAGAYFNDATKIIGSPDDRSFEYMDNSSTNEMDSPRKTYSMPNFDKSLNKKVTLMKHFKEYLKEEEKTKEDLRVLLEHLDRLSRTTPMCTTDSQLIYIRKWVKTRHAILFRLTNDTIQVDFFDTSKIMLANDGLAITYIDKQGEMHVLSTYQALHTPNKTPDLVKRLQYIKDMLQQMMTKKRG</sequence>
<dbReference type="InterPro" id="IPR011009">
    <property type="entry name" value="Kinase-like_dom_sf"/>
</dbReference>
<evidence type="ECO:0000256" key="4">
    <source>
        <dbReference type="ARBA" id="ARBA00022741"/>
    </source>
</evidence>
<evidence type="ECO:0000259" key="10">
    <source>
        <dbReference type="PROSITE" id="PS50011"/>
    </source>
</evidence>
<dbReference type="SMART" id="SM00220">
    <property type="entry name" value="S_TKc"/>
    <property type="match status" value="1"/>
</dbReference>
<dbReference type="InterPro" id="IPR033701">
    <property type="entry name" value="POLO_box_1"/>
</dbReference>
<evidence type="ECO:0000313" key="13">
    <source>
        <dbReference type="Proteomes" id="UP000243217"/>
    </source>
</evidence>
<dbReference type="STRING" id="74557.A0A1V9ZWQ9"/>
<dbReference type="InterPro" id="IPR033695">
    <property type="entry name" value="POLO_box_2"/>
</dbReference>
<evidence type="ECO:0000256" key="9">
    <source>
        <dbReference type="SAM" id="MobiDB-lite"/>
    </source>
</evidence>
<feature type="domain" description="POLO box" evidence="11">
    <location>
        <begin position="529"/>
        <end position="611"/>
    </location>
</feature>
<dbReference type="EC" id="2.7.11.21" evidence="8"/>
<dbReference type="Gene3D" id="3.30.200.20">
    <property type="entry name" value="Phosphorylase Kinase, domain 1"/>
    <property type="match status" value="1"/>
</dbReference>
<feature type="binding site" evidence="7">
    <location>
        <position position="57"/>
    </location>
    <ligand>
        <name>ATP</name>
        <dbReference type="ChEBI" id="CHEBI:30616"/>
    </ligand>
</feature>
<dbReference type="Gene3D" id="3.30.1120.30">
    <property type="entry name" value="POLO box domain"/>
    <property type="match status" value="2"/>
</dbReference>